<dbReference type="EMBL" id="JAATWM020000045">
    <property type="protein sequence ID" value="KAF9871447.1"/>
    <property type="molecule type" value="Genomic_DNA"/>
</dbReference>
<dbReference type="InterPro" id="IPR032710">
    <property type="entry name" value="NTF2-like_dom_sf"/>
</dbReference>
<reference evidence="2" key="1">
    <citation type="submission" date="2020-03" db="EMBL/GenBank/DDBJ databases">
        <authorList>
            <person name="He L."/>
        </authorList>
    </citation>
    <scope>NUCLEOTIDE SEQUENCE</scope>
    <source>
        <strain evidence="2">CkLH20</strain>
    </source>
</reference>
<dbReference type="GeneID" id="62166882"/>
<comment type="caution">
    <text evidence="2">The sequence shown here is derived from an EMBL/GenBank/DDBJ whole genome shotgun (WGS) entry which is preliminary data.</text>
</comment>
<keyword evidence="3" id="KW-1185">Reference proteome</keyword>
<evidence type="ECO:0000256" key="1">
    <source>
        <dbReference type="SAM" id="SignalP"/>
    </source>
</evidence>
<feature type="signal peptide" evidence="1">
    <location>
        <begin position="1"/>
        <end position="23"/>
    </location>
</feature>
<feature type="chain" id="PRO_5040354395" description="SnoaL-like domain-containing protein" evidence="1">
    <location>
        <begin position="24"/>
        <end position="162"/>
    </location>
</feature>
<reference evidence="2" key="2">
    <citation type="submission" date="2020-11" db="EMBL/GenBank/DDBJ databases">
        <title>Whole genome sequencing of Colletotrichum sp.</title>
        <authorList>
            <person name="Li H."/>
        </authorList>
    </citation>
    <scope>NUCLEOTIDE SEQUENCE</scope>
    <source>
        <strain evidence="2">CkLH20</strain>
    </source>
</reference>
<organism evidence="2 3">
    <name type="scientific">Colletotrichum karsti</name>
    <dbReference type="NCBI Taxonomy" id="1095194"/>
    <lineage>
        <taxon>Eukaryota</taxon>
        <taxon>Fungi</taxon>
        <taxon>Dikarya</taxon>
        <taxon>Ascomycota</taxon>
        <taxon>Pezizomycotina</taxon>
        <taxon>Sordariomycetes</taxon>
        <taxon>Hypocreomycetidae</taxon>
        <taxon>Glomerellales</taxon>
        <taxon>Glomerellaceae</taxon>
        <taxon>Colletotrichum</taxon>
        <taxon>Colletotrichum boninense species complex</taxon>
    </lineage>
</organism>
<dbReference type="SUPFAM" id="SSF54427">
    <property type="entry name" value="NTF2-like"/>
    <property type="match status" value="1"/>
</dbReference>
<dbReference type="Gene3D" id="3.10.450.50">
    <property type="match status" value="1"/>
</dbReference>
<name>A0A9P6HWT1_9PEZI</name>
<proteinExistence type="predicted"/>
<keyword evidence="1" id="KW-0732">Signal</keyword>
<evidence type="ECO:0008006" key="4">
    <source>
        <dbReference type="Google" id="ProtNLM"/>
    </source>
</evidence>
<evidence type="ECO:0000313" key="3">
    <source>
        <dbReference type="Proteomes" id="UP000781932"/>
    </source>
</evidence>
<dbReference type="OrthoDB" id="2820488at2759"/>
<dbReference type="Proteomes" id="UP000781932">
    <property type="component" value="Unassembled WGS sequence"/>
</dbReference>
<evidence type="ECO:0000313" key="2">
    <source>
        <dbReference type="EMBL" id="KAF9871447.1"/>
    </source>
</evidence>
<dbReference type="AlphaFoldDB" id="A0A9P6HWT1"/>
<gene>
    <name evidence="2" type="ORF">CkaCkLH20_11094</name>
</gene>
<accession>A0A9P6HWT1</accession>
<sequence length="162" mass="17886">MRVSSSFSIGVSAMFGVSTLANCQPTATNLPNCPPRPANAAEQRAIFNDFVNDFYVEKNTTKALLNHQAEDYIQHNPNVLSGRQASIDFLATLVTPDGVNMTIIHNNFDDNTGYIHYRLDTLGASQPTAIVDIFRFNGTCIVEHWDVIQERPANATNPLALF</sequence>
<protein>
    <recommendedName>
        <fullName evidence="4">SnoaL-like domain-containing protein</fullName>
    </recommendedName>
</protein>
<dbReference type="RefSeq" id="XP_038740908.1">
    <property type="nucleotide sequence ID" value="XM_038893808.1"/>
</dbReference>